<reference evidence="2 3" key="2">
    <citation type="journal article" date="2011" name="Stand. Genomic Sci.">
        <title>Complete genome sequence of Paludibacter propionicigenes type strain (WB4).</title>
        <authorList>
            <person name="Gronow S."/>
            <person name="Munk C."/>
            <person name="Lapidus A."/>
            <person name="Nolan M."/>
            <person name="Lucas S."/>
            <person name="Hammon N."/>
            <person name="Deshpande S."/>
            <person name="Cheng J.F."/>
            <person name="Tapia R."/>
            <person name="Han C."/>
            <person name="Goodwin L."/>
            <person name="Pitluck S."/>
            <person name="Liolios K."/>
            <person name="Ivanova N."/>
            <person name="Mavromatis K."/>
            <person name="Mikhailova N."/>
            <person name="Pati A."/>
            <person name="Chen A."/>
            <person name="Palaniappan K."/>
            <person name="Land M."/>
            <person name="Hauser L."/>
            <person name="Chang Y.J."/>
            <person name="Jeffries C.D."/>
            <person name="Brambilla E."/>
            <person name="Rohde M."/>
            <person name="Goker M."/>
            <person name="Detter J.C."/>
            <person name="Woyke T."/>
            <person name="Bristow J."/>
            <person name="Eisen J.A."/>
            <person name="Markowitz V."/>
            <person name="Hugenholtz P."/>
            <person name="Kyrpides N.C."/>
            <person name="Klenk H.P."/>
        </authorList>
    </citation>
    <scope>NUCLEOTIDE SEQUENCE [LARGE SCALE GENOMIC DNA]</scope>
    <source>
        <strain evidence="3">DSM 17365 / JCM 13257 / WB4</strain>
    </source>
</reference>
<dbReference type="HOGENOM" id="CLU_165367_0_0_10"/>
<evidence type="ECO:0000313" key="3">
    <source>
        <dbReference type="Proteomes" id="UP000008718"/>
    </source>
</evidence>
<gene>
    <name evidence="2" type="ordered locus">Palpr_1422</name>
</gene>
<protein>
    <submittedName>
        <fullName evidence="2">Uncharacterized protein</fullName>
    </submittedName>
</protein>
<reference key="1">
    <citation type="submission" date="2010-11" db="EMBL/GenBank/DDBJ databases">
        <title>The complete genome of Paludibacter propionicigenes DSM 17365.</title>
        <authorList>
            <consortium name="US DOE Joint Genome Institute (JGI-PGF)"/>
            <person name="Lucas S."/>
            <person name="Copeland A."/>
            <person name="Lapidus A."/>
            <person name="Bruce D."/>
            <person name="Goodwin L."/>
            <person name="Pitluck S."/>
            <person name="Kyrpides N."/>
            <person name="Mavromatis K."/>
            <person name="Ivanova N."/>
            <person name="Munk A.C."/>
            <person name="Brettin T."/>
            <person name="Detter J.C."/>
            <person name="Han C."/>
            <person name="Tapia R."/>
            <person name="Land M."/>
            <person name="Hauser L."/>
            <person name="Markowitz V."/>
            <person name="Cheng J.-F."/>
            <person name="Hugenholtz P."/>
            <person name="Woyke T."/>
            <person name="Wu D."/>
            <person name="Gronow S."/>
            <person name="Wellnitz S."/>
            <person name="Brambilla E."/>
            <person name="Klenk H.-P."/>
            <person name="Eisen J.A."/>
        </authorList>
    </citation>
    <scope>NUCLEOTIDE SEQUENCE</scope>
    <source>
        <strain>WB4</strain>
    </source>
</reference>
<dbReference type="Proteomes" id="UP000008718">
    <property type="component" value="Chromosome"/>
</dbReference>
<organism evidence="2 3">
    <name type="scientific">Paludibacter propionicigenes (strain DSM 17365 / JCM 13257 / WB4)</name>
    <dbReference type="NCBI Taxonomy" id="694427"/>
    <lineage>
        <taxon>Bacteria</taxon>
        <taxon>Pseudomonadati</taxon>
        <taxon>Bacteroidota</taxon>
        <taxon>Bacteroidia</taxon>
        <taxon>Bacteroidales</taxon>
        <taxon>Paludibacteraceae</taxon>
        <taxon>Paludibacter</taxon>
    </lineage>
</organism>
<dbReference type="OrthoDB" id="796539at2"/>
<feature type="signal peptide" evidence="1">
    <location>
        <begin position="1"/>
        <end position="20"/>
    </location>
</feature>
<evidence type="ECO:0000256" key="1">
    <source>
        <dbReference type="SAM" id="SignalP"/>
    </source>
</evidence>
<dbReference type="KEGG" id="ppn:Palpr_1422"/>
<name>E4T4C4_PALPW</name>
<evidence type="ECO:0000313" key="2">
    <source>
        <dbReference type="EMBL" id="ADQ79568.1"/>
    </source>
</evidence>
<dbReference type="RefSeq" id="WP_013444937.1">
    <property type="nucleotide sequence ID" value="NC_014734.1"/>
</dbReference>
<feature type="chain" id="PRO_5003189023" evidence="1">
    <location>
        <begin position="21"/>
        <end position="118"/>
    </location>
</feature>
<dbReference type="EMBL" id="CP002345">
    <property type="protein sequence ID" value="ADQ79568.1"/>
    <property type="molecule type" value="Genomic_DNA"/>
</dbReference>
<accession>E4T4C4</accession>
<dbReference type="AlphaFoldDB" id="E4T4C4"/>
<sequence length="118" mass="13103">MKKTILSTVLFLMISAVTYAAGFDGTWLTKVKTPDGNEFELTYVFKTEGEKVTGSMKMPNGDLPVTNVKVDGKNISFEMAFGDQAMKYAGTLKDDDTIILKMIDSPMGDMEMTLKRQK</sequence>
<keyword evidence="1" id="KW-0732">Signal</keyword>
<proteinExistence type="predicted"/>
<dbReference type="STRING" id="694427.Palpr_1422"/>
<dbReference type="eggNOG" id="COG2730">
    <property type="taxonomic scope" value="Bacteria"/>
</dbReference>
<keyword evidence="3" id="KW-1185">Reference proteome</keyword>